<evidence type="ECO:0000256" key="10">
    <source>
        <dbReference type="SAM" id="MobiDB-lite"/>
    </source>
</evidence>
<comment type="function">
    <text evidence="1">Golgi membrane protein involved in vesicular trafficking and spindle migration.</text>
</comment>
<keyword evidence="9 11" id="KW-0472">Membrane</keyword>
<dbReference type="AlphaFoldDB" id="A0A2J6SAW8"/>
<evidence type="ECO:0000256" key="9">
    <source>
        <dbReference type="ARBA" id="ARBA00023136"/>
    </source>
</evidence>
<feature type="transmembrane region" description="Helical" evidence="11">
    <location>
        <begin position="108"/>
        <end position="132"/>
    </location>
</feature>
<keyword evidence="14" id="KW-1185">Reference proteome</keyword>
<evidence type="ECO:0000259" key="12">
    <source>
        <dbReference type="Pfam" id="PF09335"/>
    </source>
</evidence>
<feature type="domain" description="VTT" evidence="12">
    <location>
        <begin position="97"/>
        <end position="211"/>
    </location>
</feature>
<sequence>MADSPQKKAAKTQADDDVEEYEYKQVRYKDFVTKPKYIPWWILAIVVGVLTILFAVNHDKIVTALTPISKKIRAIPGGFVIPVAILILISFPPLFGHELIALLCGVVWGLWIGFAIVAAGTFLGEIGTWYAFKYAFRRKAIKLERTNLNYGALARFTRDGGFLVVLIIRFSIIPSHFSTAVFSTCNVKFWHFAVATFLTLPKQIVIVYVGVLLSRSSTNSTVNDIVLGITFLTTLVAGVYVYRKMATTKKILLEEQATRLEARKERNLGLGRMNSDSTVGSQREREREGLWQDRSYSPERTQMPRPYVPPAGGRNYYEMDNRSRDIAYGVDDRRPTAVPRDFI</sequence>
<feature type="compositionally biased region" description="Basic and acidic residues" evidence="10">
    <location>
        <begin position="282"/>
        <end position="291"/>
    </location>
</feature>
<accession>A0A2J6SAW8</accession>
<evidence type="ECO:0000256" key="8">
    <source>
        <dbReference type="ARBA" id="ARBA00023034"/>
    </source>
</evidence>
<comment type="subcellular location">
    <subcellularLocation>
        <location evidence="2">Golgi apparatus membrane</location>
        <topology evidence="2">Multi-pass membrane protein</topology>
    </subcellularLocation>
</comment>
<keyword evidence="8" id="KW-0333">Golgi apparatus</keyword>
<protein>
    <recommendedName>
        <fullName evidence="4">Golgi apparatus membrane protein TVP38</fullName>
    </recommendedName>
    <alternativeName>
        <fullName evidence="5">Golgi apparatus membrane protein tvp38</fullName>
    </alternativeName>
</protein>
<dbReference type="Pfam" id="PF09335">
    <property type="entry name" value="VTT_dom"/>
    <property type="match status" value="1"/>
</dbReference>
<feature type="transmembrane region" description="Helical" evidence="11">
    <location>
        <begin position="225"/>
        <end position="242"/>
    </location>
</feature>
<evidence type="ECO:0000256" key="11">
    <source>
        <dbReference type="SAM" id="Phobius"/>
    </source>
</evidence>
<dbReference type="PANTHER" id="PTHR47549:SF2">
    <property type="entry name" value="GOLGI APPARATUS MEMBRANE PROTEIN TVP38"/>
    <property type="match status" value="1"/>
</dbReference>
<evidence type="ECO:0000313" key="13">
    <source>
        <dbReference type="EMBL" id="PMD47900.1"/>
    </source>
</evidence>
<comment type="similarity">
    <text evidence="3">Belongs to the TVP38/TMEM64 family.</text>
</comment>
<feature type="transmembrane region" description="Helical" evidence="11">
    <location>
        <begin position="37"/>
        <end position="56"/>
    </location>
</feature>
<keyword evidence="7 11" id="KW-1133">Transmembrane helix</keyword>
<feature type="region of interest" description="Disordered" evidence="10">
    <location>
        <begin position="271"/>
        <end position="316"/>
    </location>
</feature>
<feature type="transmembrane region" description="Helical" evidence="11">
    <location>
        <begin position="189"/>
        <end position="213"/>
    </location>
</feature>
<keyword evidence="6 11" id="KW-0812">Transmembrane</keyword>
<reference evidence="13 14" key="1">
    <citation type="submission" date="2016-04" db="EMBL/GenBank/DDBJ databases">
        <title>A degradative enzymes factory behind the ericoid mycorrhizal symbiosis.</title>
        <authorList>
            <consortium name="DOE Joint Genome Institute"/>
            <person name="Martino E."/>
            <person name="Morin E."/>
            <person name="Grelet G."/>
            <person name="Kuo A."/>
            <person name="Kohler A."/>
            <person name="Daghino S."/>
            <person name="Barry K."/>
            <person name="Choi C."/>
            <person name="Cichocki N."/>
            <person name="Clum A."/>
            <person name="Copeland A."/>
            <person name="Hainaut M."/>
            <person name="Haridas S."/>
            <person name="Labutti K."/>
            <person name="Lindquist E."/>
            <person name="Lipzen A."/>
            <person name="Khouja H.-R."/>
            <person name="Murat C."/>
            <person name="Ohm R."/>
            <person name="Olson A."/>
            <person name="Spatafora J."/>
            <person name="Veneault-Fourrey C."/>
            <person name="Henrissat B."/>
            <person name="Grigoriev I."/>
            <person name="Martin F."/>
            <person name="Perotto S."/>
        </authorList>
    </citation>
    <scope>NUCLEOTIDE SEQUENCE [LARGE SCALE GENOMIC DNA]</scope>
    <source>
        <strain evidence="13 14">F</strain>
    </source>
</reference>
<dbReference type="InterPro" id="IPR032816">
    <property type="entry name" value="VTT_dom"/>
</dbReference>
<dbReference type="GO" id="GO:0000139">
    <property type="term" value="C:Golgi membrane"/>
    <property type="evidence" value="ECO:0007669"/>
    <property type="project" value="UniProtKB-SubCell"/>
</dbReference>
<evidence type="ECO:0000256" key="2">
    <source>
        <dbReference type="ARBA" id="ARBA00004653"/>
    </source>
</evidence>
<feature type="transmembrane region" description="Helical" evidence="11">
    <location>
        <begin position="77"/>
        <end position="96"/>
    </location>
</feature>
<dbReference type="PANTHER" id="PTHR47549">
    <property type="entry name" value="GOLGI APPARATUS MEMBRANE PROTEIN TVP38-RELATED"/>
    <property type="match status" value="1"/>
</dbReference>
<evidence type="ECO:0000256" key="1">
    <source>
        <dbReference type="ARBA" id="ARBA00002978"/>
    </source>
</evidence>
<evidence type="ECO:0000256" key="3">
    <source>
        <dbReference type="ARBA" id="ARBA00008640"/>
    </source>
</evidence>
<evidence type="ECO:0000256" key="5">
    <source>
        <dbReference type="ARBA" id="ARBA00020673"/>
    </source>
</evidence>
<dbReference type="Proteomes" id="UP000235786">
    <property type="component" value="Unassembled WGS sequence"/>
</dbReference>
<dbReference type="InterPro" id="IPR051076">
    <property type="entry name" value="Golgi_membrane_TVP38/TMEM64"/>
</dbReference>
<proteinExistence type="inferred from homology"/>
<evidence type="ECO:0000313" key="14">
    <source>
        <dbReference type="Proteomes" id="UP000235786"/>
    </source>
</evidence>
<dbReference type="OrthoDB" id="166803at2759"/>
<dbReference type="STRING" id="1149755.A0A2J6SAW8"/>
<feature type="transmembrane region" description="Helical" evidence="11">
    <location>
        <begin position="162"/>
        <end position="183"/>
    </location>
</feature>
<evidence type="ECO:0000256" key="6">
    <source>
        <dbReference type="ARBA" id="ARBA00022692"/>
    </source>
</evidence>
<evidence type="ECO:0000256" key="7">
    <source>
        <dbReference type="ARBA" id="ARBA00022989"/>
    </source>
</evidence>
<name>A0A2J6SAW8_HYAVF</name>
<organism evidence="13 14">
    <name type="scientific">Hyaloscypha variabilis (strain UAMH 11265 / GT02V1 / F)</name>
    <name type="common">Meliniomyces variabilis</name>
    <dbReference type="NCBI Taxonomy" id="1149755"/>
    <lineage>
        <taxon>Eukaryota</taxon>
        <taxon>Fungi</taxon>
        <taxon>Dikarya</taxon>
        <taxon>Ascomycota</taxon>
        <taxon>Pezizomycotina</taxon>
        <taxon>Leotiomycetes</taxon>
        <taxon>Helotiales</taxon>
        <taxon>Hyaloscyphaceae</taxon>
        <taxon>Hyaloscypha</taxon>
        <taxon>Hyaloscypha variabilis</taxon>
    </lineage>
</organism>
<evidence type="ECO:0000256" key="4">
    <source>
        <dbReference type="ARBA" id="ARBA00013533"/>
    </source>
</evidence>
<gene>
    <name evidence="13" type="ORF">L207DRAFT_416169</name>
</gene>
<dbReference type="EMBL" id="KZ613938">
    <property type="protein sequence ID" value="PMD47900.1"/>
    <property type="molecule type" value="Genomic_DNA"/>
</dbReference>